<dbReference type="Proteomes" id="UP000295680">
    <property type="component" value="Unassembled WGS sequence"/>
</dbReference>
<gene>
    <name evidence="2" type="ORF">EV192_104558</name>
</gene>
<sequence length="298" mass="31980">MRTARNRRDAASMRIPASVPRTAPATVPASAQVSATETAALAASRAGVRIQPAEDLATLRLVSRFLADVWQTPASRSPLPPDVLRAFVHAGGAVHYARDEDGITAASALIFGPPASSAVYSTIAATRTSGHGVGFALKQAQRAWALDRGATTMVWTFDPLVSRNAHFNLGKLGATAVEYTVDFYGRIDDGVNTDDETDRLTAVWPLAEPPPGPRADFGSAELDPRPAPDGEPFTARDETGHWCRVPLDIVALRRQDQPLAAEWRAAVRDALLPVFDAGFTATGFSRSGWYHLTRKDPS</sequence>
<organism evidence="2 3">
    <name type="scientific">Actinocrispum wychmicini</name>
    <dbReference type="NCBI Taxonomy" id="1213861"/>
    <lineage>
        <taxon>Bacteria</taxon>
        <taxon>Bacillati</taxon>
        <taxon>Actinomycetota</taxon>
        <taxon>Actinomycetes</taxon>
        <taxon>Pseudonocardiales</taxon>
        <taxon>Pseudonocardiaceae</taxon>
        <taxon>Actinocrispum</taxon>
    </lineage>
</organism>
<dbReference type="PANTHER" id="PTHR41700">
    <property type="entry name" value="GCN5-RELATED N-ACETYLTRANSFERASE"/>
    <property type="match status" value="1"/>
</dbReference>
<keyword evidence="3" id="KW-1185">Reference proteome</keyword>
<dbReference type="InterPro" id="IPR038764">
    <property type="entry name" value="GNAT_N_AcTrfase_prd"/>
</dbReference>
<accession>A0A4R2K066</accession>
<reference evidence="2 3" key="1">
    <citation type="submission" date="2019-03" db="EMBL/GenBank/DDBJ databases">
        <title>Genomic Encyclopedia of Type Strains, Phase IV (KMG-IV): sequencing the most valuable type-strain genomes for metagenomic binning, comparative biology and taxonomic classification.</title>
        <authorList>
            <person name="Goeker M."/>
        </authorList>
    </citation>
    <scope>NUCLEOTIDE SEQUENCE [LARGE SCALE GENOMIC DNA]</scope>
    <source>
        <strain evidence="2 3">DSM 45934</strain>
    </source>
</reference>
<proteinExistence type="predicted"/>
<feature type="compositionally biased region" description="Basic and acidic residues" evidence="1">
    <location>
        <begin position="1"/>
        <end position="11"/>
    </location>
</feature>
<comment type="caution">
    <text evidence="2">The sequence shown here is derived from an EMBL/GenBank/DDBJ whole genome shotgun (WGS) entry which is preliminary data.</text>
</comment>
<dbReference type="PANTHER" id="PTHR41700:SF1">
    <property type="entry name" value="N-ACETYLTRANSFERASE DOMAIN-CONTAINING PROTEIN"/>
    <property type="match status" value="1"/>
</dbReference>
<protein>
    <submittedName>
        <fullName evidence="2">Putative GNAT superfamily acetyltransferase</fullName>
    </submittedName>
</protein>
<evidence type="ECO:0000256" key="1">
    <source>
        <dbReference type="SAM" id="MobiDB-lite"/>
    </source>
</evidence>
<evidence type="ECO:0000313" key="3">
    <source>
        <dbReference type="Proteomes" id="UP000295680"/>
    </source>
</evidence>
<evidence type="ECO:0000313" key="2">
    <source>
        <dbReference type="EMBL" id="TCO59715.1"/>
    </source>
</evidence>
<dbReference type="AlphaFoldDB" id="A0A4R2K066"/>
<keyword evidence="2" id="KW-0808">Transferase</keyword>
<feature type="region of interest" description="Disordered" evidence="1">
    <location>
        <begin position="1"/>
        <end position="23"/>
    </location>
</feature>
<name>A0A4R2K066_9PSEU</name>
<dbReference type="SUPFAM" id="SSF55729">
    <property type="entry name" value="Acyl-CoA N-acyltransferases (Nat)"/>
    <property type="match status" value="1"/>
</dbReference>
<dbReference type="GO" id="GO:0016740">
    <property type="term" value="F:transferase activity"/>
    <property type="evidence" value="ECO:0007669"/>
    <property type="project" value="UniProtKB-KW"/>
</dbReference>
<dbReference type="InterPro" id="IPR016181">
    <property type="entry name" value="Acyl_CoA_acyltransferase"/>
</dbReference>
<dbReference type="EMBL" id="SLWS01000004">
    <property type="protein sequence ID" value="TCO59715.1"/>
    <property type="molecule type" value="Genomic_DNA"/>
</dbReference>